<organism evidence="1">
    <name type="scientific">Microbacterium sp. A8/3-1</name>
    <dbReference type="NCBI Taxonomy" id="3160749"/>
    <lineage>
        <taxon>Bacteria</taxon>
        <taxon>Bacillati</taxon>
        <taxon>Actinomycetota</taxon>
        <taxon>Actinomycetes</taxon>
        <taxon>Micrococcales</taxon>
        <taxon>Microbacteriaceae</taxon>
        <taxon>Microbacterium</taxon>
    </lineage>
</organism>
<gene>
    <name evidence="1" type="ORF">ABS642_05150</name>
</gene>
<accession>A0AAU7VZE5</accession>
<reference evidence="1" key="1">
    <citation type="submission" date="2024-06" db="EMBL/GenBank/DDBJ databases">
        <title>Draft genome sequence of Microbacterium sp. strain A8/3-1, isolated from Oxytropis tragacanthoides Fisch. ex DC. Root nodules in the Altai region of Russia.</title>
        <authorList>
            <person name="Sazanova A."/>
            <person name="Guro P."/>
            <person name="Kuznetsova I."/>
            <person name="Belimov A."/>
            <person name="Safronova V."/>
        </authorList>
    </citation>
    <scope>NUCLEOTIDE SEQUENCE</scope>
    <source>
        <strain evidence="1">A8/3-1</strain>
    </source>
</reference>
<dbReference type="EMBL" id="CP158357">
    <property type="protein sequence ID" value="XBX79470.1"/>
    <property type="molecule type" value="Genomic_DNA"/>
</dbReference>
<evidence type="ECO:0000313" key="1">
    <source>
        <dbReference type="EMBL" id="XBX79470.1"/>
    </source>
</evidence>
<name>A0AAU7VZE5_9MICO</name>
<sequence>MDAAQRARETALDALESGNPTVVLRAGDAEVRALSMLSALGETSEDEIQFRVAAKDLAAAVIRVARRDPATAEVIAAELDSMYRPAIADDIRDQYPDSEIDREVRA</sequence>
<proteinExistence type="predicted"/>
<dbReference type="RefSeq" id="WP_350352497.1">
    <property type="nucleotide sequence ID" value="NZ_CP158357.1"/>
</dbReference>
<protein>
    <submittedName>
        <fullName evidence="1">Uncharacterized protein</fullName>
    </submittedName>
</protein>
<dbReference type="AlphaFoldDB" id="A0AAU7VZE5"/>